<feature type="compositionally biased region" description="Low complexity" evidence="1">
    <location>
        <begin position="259"/>
        <end position="327"/>
    </location>
</feature>
<feature type="region of interest" description="Disordered" evidence="1">
    <location>
        <begin position="243"/>
        <end position="335"/>
    </location>
</feature>
<feature type="transmembrane region" description="Helical" evidence="2">
    <location>
        <begin position="6"/>
        <end position="26"/>
    </location>
</feature>
<keyword evidence="2" id="KW-0812">Transmembrane</keyword>
<name>A0A926HSF7_9FIRM</name>
<keyword evidence="4" id="KW-1185">Reference proteome</keyword>
<dbReference type="EMBL" id="JACRSN010000014">
    <property type="protein sequence ID" value="MBC8534243.1"/>
    <property type="molecule type" value="Genomic_DNA"/>
</dbReference>
<keyword evidence="2" id="KW-0472">Membrane</keyword>
<reference evidence="3" key="1">
    <citation type="submission" date="2020-08" db="EMBL/GenBank/DDBJ databases">
        <title>Genome public.</title>
        <authorList>
            <person name="Liu C."/>
            <person name="Sun Q."/>
        </authorList>
    </citation>
    <scope>NUCLEOTIDE SEQUENCE</scope>
    <source>
        <strain evidence="3">NSJ-40</strain>
    </source>
</reference>
<comment type="caution">
    <text evidence="3">The sequence shown here is derived from an EMBL/GenBank/DDBJ whole genome shotgun (WGS) entry which is preliminary data.</text>
</comment>
<sequence length="335" mass="36406">MDNNSGALILLIVLIASAFLLILIRLPKFVNDFGREKQYLLNEMRRAADYNEYRYWRRELRCLYLCLIPFVTERNVMKVYPVFFHRAKHATKEKRSDGLMHILAPSMLAICICAICLCGVSWAWFTASTSTGTTAIQSSSYKLSYQVNEDTAATELTEADNTYTLTADTAVITLKATGTAGATGYCSIKIGDETYCTEQIFVNDTSEFTFTVNAAADTTITITPKWGTYSLDATLHNGDVITATGSQQNNTQEPNNGVTAEPSAEPTAPTTPTTPTTPSSTPAESQTATPEPSANAPTEPETTDTEPTPAPETATPESTTAAQTEPPTTEESENN</sequence>
<feature type="transmembrane region" description="Helical" evidence="2">
    <location>
        <begin position="102"/>
        <end position="125"/>
    </location>
</feature>
<proteinExistence type="predicted"/>
<evidence type="ECO:0000313" key="3">
    <source>
        <dbReference type="EMBL" id="MBC8534243.1"/>
    </source>
</evidence>
<protein>
    <submittedName>
        <fullName evidence="3">Uncharacterized protein</fullName>
    </submittedName>
</protein>
<accession>A0A926HSF7</accession>
<evidence type="ECO:0000313" key="4">
    <source>
        <dbReference type="Proteomes" id="UP000651482"/>
    </source>
</evidence>
<evidence type="ECO:0000256" key="1">
    <source>
        <dbReference type="SAM" id="MobiDB-lite"/>
    </source>
</evidence>
<evidence type="ECO:0000256" key="2">
    <source>
        <dbReference type="SAM" id="Phobius"/>
    </source>
</evidence>
<dbReference type="AlphaFoldDB" id="A0A926HSF7"/>
<gene>
    <name evidence="3" type="ORF">IAG03_09625</name>
</gene>
<feature type="compositionally biased region" description="Polar residues" evidence="1">
    <location>
        <begin position="243"/>
        <end position="258"/>
    </location>
</feature>
<dbReference type="RefSeq" id="WP_249319881.1">
    <property type="nucleotide sequence ID" value="NZ_JACRSN010000014.1"/>
</dbReference>
<dbReference type="Proteomes" id="UP000651482">
    <property type="component" value="Unassembled WGS sequence"/>
</dbReference>
<keyword evidence="2" id="KW-1133">Transmembrane helix</keyword>
<organism evidence="3 4">
    <name type="scientific">Yeguia hominis</name>
    <dbReference type="NCBI Taxonomy" id="2763662"/>
    <lineage>
        <taxon>Bacteria</taxon>
        <taxon>Bacillati</taxon>
        <taxon>Bacillota</taxon>
        <taxon>Clostridia</taxon>
        <taxon>Eubacteriales</taxon>
        <taxon>Yeguiaceae</taxon>
        <taxon>Yeguia</taxon>
    </lineage>
</organism>